<proteinExistence type="predicted"/>
<dbReference type="EMBL" id="JANLCK010000003">
    <property type="protein sequence ID" value="MCS5725869.1"/>
    <property type="molecule type" value="Genomic_DNA"/>
</dbReference>
<gene>
    <name evidence="2" type="ORF">N1028_08155</name>
</gene>
<feature type="domain" description="SnoaL-like" evidence="1">
    <location>
        <begin position="13"/>
        <end position="110"/>
    </location>
</feature>
<dbReference type="InterPro" id="IPR037401">
    <property type="entry name" value="SnoaL-like"/>
</dbReference>
<dbReference type="AlphaFoldDB" id="A0AA42BUY9"/>
<protein>
    <submittedName>
        <fullName evidence="2">Nuclear transport factor 2 family protein</fullName>
    </submittedName>
</protein>
<evidence type="ECO:0000313" key="3">
    <source>
        <dbReference type="Proteomes" id="UP001165587"/>
    </source>
</evidence>
<evidence type="ECO:0000313" key="2">
    <source>
        <dbReference type="EMBL" id="MCS5725869.1"/>
    </source>
</evidence>
<dbReference type="RefSeq" id="WP_259526455.1">
    <property type="nucleotide sequence ID" value="NZ_JANLCK010000003.1"/>
</dbReference>
<comment type="caution">
    <text evidence="2">The sequence shown here is derived from an EMBL/GenBank/DDBJ whole genome shotgun (WGS) entry which is preliminary data.</text>
</comment>
<name>A0AA42BUY9_9MICO</name>
<organism evidence="2 3">
    <name type="scientific">Herbiconiux oxytropis</name>
    <dbReference type="NCBI Taxonomy" id="2970915"/>
    <lineage>
        <taxon>Bacteria</taxon>
        <taxon>Bacillati</taxon>
        <taxon>Actinomycetota</taxon>
        <taxon>Actinomycetes</taxon>
        <taxon>Micrococcales</taxon>
        <taxon>Microbacteriaceae</taxon>
        <taxon>Herbiconiux</taxon>
    </lineage>
</organism>
<dbReference type="Proteomes" id="UP001165587">
    <property type="component" value="Unassembled WGS sequence"/>
</dbReference>
<dbReference type="Gene3D" id="3.10.450.50">
    <property type="match status" value="1"/>
</dbReference>
<dbReference type="SUPFAM" id="SSF54427">
    <property type="entry name" value="NTF2-like"/>
    <property type="match status" value="1"/>
</dbReference>
<reference evidence="2" key="1">
    <citation type="submission" date="2022-08" db="EMBL/GenBank/DDBJ databases">
        <authorList>
            <person name="Deng Y."/>
            <person name="Han X.-F."/>
            <person name="Zhang Y.-Q."/>
        </authorList>
    </citation>
    <scope>NUCLEOTIDE SEQUENCE</scope>
    <source>
        <strain evidence="2">CPCC 203407</strain>
    </source>
</reference>
<dbReference type="Pfam" id="PF12680">
    <property type="entry name" value="SnoaL_2"/>
    <property type="match status" value="1"/>
</dbReference>
<accession>A0AA42BUY9</accession>
<keyword evidence="3" id="KW-1185">Reference proteome</keyword>
<sequence>MATVAELLASNLHDVFGNRDPGSRRTAIEALFAPDVTFIDPEETVTGWDALEAKAAGLVDGAPADFVFADDGLGYVSADTGVQAWTFGPAGSPAARGVDIITVRGGRITELRTLLHE</sequence>
<evidence type="ECO:0000259" key="1">
    <source>
        <dbReference type="Pfam" id="PF12680"/>
    </source>
</evidence>
<dbReference type="InterPro" id="IPR032710">
    <property type="entry name" value="NTF2-like_dom_sf"/>
</dbReference>